<dbReference type="Proteomes" id="UP000629025">
    <property type="component" value="Unassembled WGS sequence"/>
</dbReference>
<evidence type="ECO:0000256" key="6">
    <source>
        <dbReference type="ARBA" id="ARBA00023002"/>
    </source>
</evidence>
<feature type="transmembrane region" description="Helical" evidence="12">
    <location>
        <begin position="7"/>
        <end position="27"/>
    </location>
</feature>
<keyword evidence="6" id="KW-0560">Oxidoreductase</keyword>
<evidence type="ECO:0000256" key="11">
    <source>
        <dbReference type="ARBA" id="ARBA00023444"/>
    </source>
</evidence>
<keyword evidence="8" id="KW-0350">Heme biosynthesis</keyword>
<feature type="transmembrane region" description="Helical" evidence="12">
    <location>
        <begin position="107"/>
        <end position="124"/>
    </location>
</feature>
<keyword evidence="9 12" id="KW-0472">Membrane</keyword>
<dbReference type="InterPro" id="IPR003780">
    <property type="entry name" value="COX15/CtaA_fam"/>
</dbReference>
<evidence type="ECO:0000256" key="3">
    <source>
        <dbReference type="ARBA" id="ARBA00022692"/>
    </source>
</evidence>
<protein>
    <submittedName>
        <fullName evidence="13">Heme A synthase</fullName>
    </submittedName>
</protein>
<gene>
    <name evidence="13" type="ORF">GCM10011352_42320</name>
</gene>
<feature type="transmembrane region" description="Helical" evidence="12">
    <location>
        <begin position="246"/>
        <end position="266"/>
    </location>
</feature>
<keyword evidence="14" id="KW-1185">Reference proteome</keyword>
<dbReference type="RefSeq" id="WP_188752180.1">
    <property type="nucleotide sequence ID" value="NZ_BMIJ01000011.1"/>
</dbReference>
<keyword evidence="4" id="KW-0479">Metal-binding</keyword>
<feature type="transmembrane region" description="Helical" evidence="12">
    <location>
        <begin position="75"/>
        <end position="95"/>
    </location>
</feature>
<organism evidence="13 14">
    <name type="scientific">Marinobacterium zhoushanense</name>
    <dbReference type="NCBI Taxonomy" id="1679163"/>
    <lineage>
        <taxon>Bacteria</taxon>
        <taxon>Pseudomonadati</taxon>
        <taxon>Pseudomonadota</taxon>
        <taxon>Gammaproteobacteria</taxon>
        <taxon>Oceanospirillales</taxon>
        <taxon>Oceanospirillaceae</taxon>
        <taxon>Marinobacterium</taxon>
    </lineage>
</organism>
<dbReference type="EMBL" id="BMIJ01000011">
    <property type="protein sequence ID" value="GGC11369.1"/>
    <property type="molecule type" value="Genomic_DNA"/>
</dbReference>
<evidence type="ECO:0000256" key="8">
    <source>
        <dbReference type="ARBA" id="ARBA00023133"/>
    </source>
</evidence>
<accession>A0ABQ1KXW7</accession>
<keyword evidence="7" id="KW-0408">Iron</keyword>
<keyword evidence="5 12" id="KW-1133">Transmembrane helix</keyword>
<evidence type="ECO:0000256" key="9">
    <source>
        <dbReference type="ARBA" id="ARBA00023136"/>
    </source>
</evidence>
<evidence type="ECO:0000313" key="13">
    <source>
        <dbReference type="EMBL" id="GGC11369.1"/>
    </source>
</evidence>
<sequence length="343" mass="37753">MVWSWRLVNVALALALVVVLLGGWTRLNDAGLGCPDWPTCYGHFVLPPQDRVAEQIGEHFPDHQVDLHKGWLEMIHRYAASTLGLLLLLQALMAWRQRAVVGYPVRLSLVLLVLVIVQGVFGMWTVTLKLVPWVVTLHLLGGLTTLALLARLRQALYRQNTRSLHRETGGVEPSVVLLLAVLFFQIALGGWTSSNYAGWACDHWLSCQGEQPVEYDFREGLNPVLPLGPNYEGGLLPPPARAAIQMTHRAGALLLLSALALASWRLRQRESVLPWLGLCWGVAGLQILLGVLNVIWQLPLVLAVAHHAGAVALLLAVLGLYERSRVQQMEVIHGNLSTGQIAS</sequence>
<keyword evidence="3 12" id="KW-0812">Transmembrane</keyword>
<proteinExistence type="predicted"/>
<evidence type="ECO:0000256" key="12">
    <source>
        <dbReference type="SAM" id="Phobius"/>
    </source>
</evidence>
<dbReference type="Pfam" id="PF02628">
    <property type="entry name" value="COX15-CtaA"/>
    <property type="match status" value="1"/>
</dbReference>
<feature type="transmembrane region" description="Helical" evidence="12">
    <location>
        <begin position="171"/>
        <end position="191"/>
    </location>
</feature>
<evidence type="ECO:0000256" key="7">
    <source>
        <dbReference type="ARBA" id="ARBA00023004"/>
    </source>
</evidence>
<reference evidence="14" key="1">
    <citation type="journal article" date="2019" name="Int. J. Syst. Evol. Microbiol.">
        <title>The Global Catalogue of Microorganisms (GCM) 10K type strain sequencing project: providing services to taxonomists for standard genome sequencing and annotation.</title>
        <authorList>
            <consortium name="The Broad Institute Genomics Platform"/>
            <consortium name="The Broad Institute Genome Sequencing Center for Infectious Disease"/>
            <person name="Wu L."/>
            <person name="Ma J."/>
        </authorList>
    </citation>
    <scope>NUCLEOTIDE SEQUENCE [LARGE SCALE GENOMIC DNA]</scope>
    <source>
        <strain evidence="14">CGMCC 1.15341</strain>
    </source>
</reference>
<name>A0ABQ1KXW7_9GAMM</name>
<comment type="caution">
    <text evidence="13">The sequence shown here is derived from an EMBL/GenBank/DDBJ whole genome shotgun (WGS) entry which is preliminary data.</text>
</comment>
<keyword evidence="10" id="KW-1015">Disulfide bond</keyword>
<keyword evidence="2" id="KW-1003">Cell membrane</keyword>
<comment type="subcellular location">
    <subcellularLocation>
        <location evidence="1">Membrane</location>
        <topology evidence="1">Multi-pass membrane protein</topology>
    </subcellularLocation>
</comment>
<evidence type="ECO:0000256" key="2">
    <source>
        <dbReference type="ARBA" id="ARBA00022475"/>
    </source>
</evidence>
<evidence type="ECO:0000256" key="10">
    <source>
        <dbReference type="ARBA" id="ARBA00023157"/>
    </source>
</evidence>
<feature type="transmembrane region" description="Helical" evidence="12">
    <location>
        <begin position="130"/>
        <end position="150"/>
    </location>
</feature>
<evidence type="ECO:0000256" key="5">
    <source>
        <dbReference type="ARBA" id="ARBA00022989"/>
    </source>
</evidence>
<evidence type="ECO:0000313" key="14">
    <source>
        <dbReference type="Proteomes" id="UP000629025"/>
    </source>
</evidence>
<comment type="pathway">
    <text evidence="11">Porphyrin-containing compound metabolism.</text>
</comment>
<dbReference type="PANTHER" id="PTHR35457:SF1">
    <property type="entry name" value="HEME A SYNTHASE"/>
    <property type="match status" value="1"/>
</dbReference>
<feature type="transmembrane region" description="Helical" evidence="12">
    <location>
        <begin position="302"/>
        <end position="321"/>
    </location>
</feature>
<evidence type="ECO:0000256" key="1">
    <source>
        <dbReference type="ARBA" id="ARBA00004141"/>
    </source>
</evidence>
<dbReference type="InterPro" id="IPR050450">
    <property type="entry name" value="COX15/CtaA_HemeA_synthase"/>
</dbReference>
<feature type="transmembrane region" description="Helical" evidence="12">
    <location>
        <begin position="273"/>
        <end position="296"/>
    </location>
</feature>
<dbReference type="PANTHER" id="PTHR35457">
    <property type="entry name" value="HEME A SYNTHASE"/>
    <property type="match status" value="1"/>
</dbReference>
<evidence type="ECO:0000256" key="4">
    <source>
        <dbReference type="ARBA" id="ARBA00022723"/>
    </source>
</evidence>